<evidence type="ECO:0000313" key="5">
    <source>
        <dbReference type="EMBL" id="PRD17362.1"/>
    </source>
</evidence>
<dbReference type="OrthoDB" id="9812260at2"/>
<dbReference type="PROSITE" id="PS50887">
    <property type="entry name" value="GGDEF"/>
    <property type="match status" value="1"/>
</dbReference>
<dbReference type="NCBIfam" id="TIGR00254">
    <property type="entry name" value="GGDEF"/>
    <property type="match status" value="1"/>
</dbReference>
<dbReference type="InterPro" id="IPR003018">
    <property type="entry name" value="GAF"/>
</dbReference>
<dbReference type="CDD" id="cd01949">
    <property type="entry name" value="GGDEF"/>
    <property type="match status" value="1"/>
</dbReference>
<dbReference type="Pfam" id="PF00990">
    <property type="entry name" value="GGDEF"/>
    <property type="match status" value="1"/>
</dbReference>
<comment type="catalytic activity">
    <reaction evidence="3">
        <text>2 GTP = 3',3'-c-di-GMP + 2 diphosphate</text>
        <dbReference type="Rhea" id="RHEA:24898"/>
        <dbReference type="ChEBI" id="CHEBI:33019"/>
        <dbReference type="ChEBI" id="CHEBI:37565"/>
        <dbReference type="ChEBI" id="CHEBI:58805"/>
        <dbReference type="EC" id="2.7.7.65"/>
    </reaction>
</comment>
<name>A0A2S9IHV1_9GAMM</name>
<dbReference type="Gene3D" id="3.30.70.270">
    <property type="match status" value="1"/>
</dbReference>
<dbReference type="SMART" id="SM00065">
    <property type="entry name" value="GAF"/>
    <property type="match status" value="1"/>
</dbReference>
<dbReference type="Pfam" id="PF13185">
    <property type="entry name" value="GAF_2"/>
    <property type="match status" value="1"/>
</dbReference>
<dbReference type="InterPro" id="IPR043128">
    <property type="entry name" value="Rev_trsase/Diguanyl_cyclase"/>
</dbReference>
<accession>A0A2S9IHV1</accession>
<dbReference type="GO" id="GO:0005886">
    <property type="term" value="C:plasma membrane"/>
    <property type="evidence" value="ECO:0007669"/>
    <property type="project" value="TreeGrafter"/>
</dbReference>
<dbReference type="SUPFAM" id="SSF55073">
    <property type="entry name" value="Nucleotide cyclase"/>
    <property type="match status" value="1"/>
</dbReference>
<proteinExistence type="predicted"/>
<dbReference type="EC" id="2.7.7.65" evidence="2"/>
<evidence type="ECO:0000256" key="2">
    <source>
        <dbReference type="ARBA" id="ARBA00012528"/>
    </source>
</evidence>
<gene>
    <name evidence="5" type="ORF">CQW29_01635</name>
</gene>
<dbReference type="PANTHER" id="PTHR45138:SF9">
    <property type="entry name" value="DIGUANYLATE CYCLASE DGCM-RELATED"/>
    <property type="match status" value="1"/>
</dbReference>
<reference evidence="5 6" key="1">
    <citation type="submission" date="2017-10" db="EMBL/GenBank/DDBJ databases">
        <title>Draft genome of two endophytic bacteria isolated from 'guarana' Paullinia cupana (Mart.) Ducke.</title>
        <authorList>
            <person name="Siqueira K.A."/>
            <person name="Liotti R.G."/>
            <person name="Mendes T.A."/>
            <person name="Soares M.A."/>
        </authorList>
    </citation>
    <scope>NUCLEOTIDE SEQUENCE [LARGE SCALE GENOMIC DNA]</scope>
    <source>
        <strain evidence="5 6">342</strain>
    </source>
</reference>
<dbReference type="Gene3D" id="3.30.450.40">
    <property type="match status" value="1"/>
</dbReference>
<dbReference type="InterPro" id="IPR050469">
    <property type="entry name" value="Diguanylate_Cyclase"/>
</dbReference>
<evidence type="ECO:0000256" key="1">
    <source>
        <dbReference type="ARBA" id="ARBA00004665"/>
    </source>
</evidence>
<dbReference type="SMART" id="SM00267">
    <property type="entry name" value="GGDEF"/>
    <property type="match status" value="1"/>
</dbReference>
<evidence type="ECO:0000259" key="4">
    <source>
        <dbReference type="PROSITE" id="PS50887"/>
    </source>
</evidence>
<dbReference type="GO" id="GO:0052621">
    <property type="term" value="F:diguanylate cyclase activity"/>
    <property type="evidence" value="ECO:0007669"/>
    <property type="project" value="UniProtKB-EC"/>
</dbReference>
<dbReference type="InterPro" id="IPR029787">
    <property type="entry name" value="Nucleotide_cyclase"/>
</dbReference>
<keyword evidence="6" id="KW-1185">Reference proteome</keyword>
<dbReference type="Proteomes" id="UP000239181">
    <property type="component" value="Unassembled WGS sequence"/>
</dbReference>
<dbReference type="GO" id="GO:0043709">
    <property type="term" value="P:cell adhesion involved in single-species biofilm formation"/>
    <property type="evidence" value="ECO:0007669"/>
    <property type="project" value="TreeGrafter"/>
</dbReference>
<dbReference type="EMBL" id="PDET01000001">
    <property type="protein sequence ID" value="PRD17362.1"/>
    <property type="molecule type" value="Genomic_DNA"/>
</dbReference>
<dbReference type="AlphaFoldDB" id="A0A2S9IHV1"/>
<sequence>MSENLIERISTALGSERTLEGFVRQLLEMLELVTDMESTYLTHIDDAEGLQHILYARNTQKMQIPEGLSVPWQDTLCKRAMEDGRSFTNDVPGVWPDSEAAKALGITTYLSTPVMLGDGMLYGTLCAASAQSHPLSGRAEQIIHLFAELIGQYIRKEQLLQELREANDALTAVSMTDELTGLPNRRSVFNHLPKLFAAAAIEERSVLVAFVDLDGFKAINDSYGHESGDRFLQSIAQRLRQFAGPEDIIGRLGGDEFIIASLGPQIDAVSDDHVQTFKAQLAEKLTGRYELRGNLIDYGGASLGVIAANPLACTPDLAVHDADSSMYQDKIRRRHVQH</sequence>
<protein>
    <recommendedName>
        <fullName evidence="2">diguanylate cyclase</fullName>
        <ecNumber evidence="2">2.7.7.65</ecNumber>
    </recommendedName>
</protein>
<evidence type="ECO:0000256" key="3">
    <source>
        <dbReference type="ARBA" id="ARBA00034247"/>
    </source>
</evidence>
<dbReference type="RefSeq" id="WP_105590961.1">
    <property type="nucleotide sequence ID" value="NZ_PDET01000001.1"/>
</dbReference>
<evidence type="ECO:0000313" key="6">
    <source>
        <dbReference type="Proteomes" id="UP000239181"/>
    </source>
</evidence>
<dbReference type="SUPFAM" id="SSF55781">
    <property type="entry name" value="GAF domain-like"/>
    <property type="match status" value="1"/>
</dbReference>
<organism evidence="5 6">
    <name type="scientific">Pantoea coffeiphila</name>
    <dbReference type="NCBI Taxonomy" id="1465635"/>
    <lineage>
        <taxon>Bacteria</taxon>
        <taxon>Pseudomonadati</taxon>
        <taxon>Pseudomonadota</taxon>
        <taxon>Gammaproteobacteria</taxon>
        <taxon>Enterobacterales</taxon>
        <taxon>Erwiniaceae</taxon>
        <taxon>Pantoea</taxon>
    </lineage>
</organism>
<dbReference type="PANTHER" id="PTHR45138">
    <property type="entry name" value="REGULATORY COMPONENTS OF SENSORY TRANSDUCTION SYSTEM"/>
    <property type="match status" value="1"/>
</dbReference>
<feature type="domain" description="GGDEF" evidence="4">
    <location>
        <begin position="204"/>
        <end position="338"/>
    </location>
</feature>
<comment type="pathway">
    <text evidence="1">Purine metabolism; 3',5'-cyclic di-GMP biosynthesis.</text>
</comment>
<dbReference type="InterPro" id="IPR000160">
    <property type="entry name" value="GGDEF_dom"/>
</dbReference>
<dbReference type="GO" id="GO:1902201">
    <property type="term" value="P:negative regulation of bacterial-type flagellum-dependent cell motility"/>
    <property type="evidence" value="ECO:0007669"/>
    <property type="project" value="TreeGrafter"/>
</dbReference>
<comment type="caution">
    <text evidence="5">The sequence shown here is derived from an EMBL/GenBank/DDBJ whole genome shotgun (WGS) entry which is preliminary data.</text>
</comment>
<dbReference type="InterPro" id="IPR029016">
    <property type="entry name" value="GAF-like_dom_sf"/>
</dbReference>